<dbReference type="NCBIfam" id="NF004051">
    <property type="entry name" value="PRK05571.1"/>
    <property type="match status" value="1"/>
</dbReference>
<reference evidence="3" key="1">
    <citation type="submission" date="2017-09" db="EMBL/GenBank/DDBJ databases">
        <title>Depth-based differentiation of microbial function through sediment-hosted aquifers and enrichment of novel symbionts in the deep terrestrial subsurface.</title>
        <authorList>
            <person name="Probst A.J."/>
            <person name="Ladd B."/>
            <person name="Jarett J.K."/>
            <person name="Geller-Mcgrath D.E."/>
            <person name="Sieber C.M.K."/>
            <person name="Emerson J.B."/>
            <person name="Anantharaman K."/>
            <person name="Thomas B.C."/>
            <person name="Malmstrom R."/>
            <person name="Stieglmeier M."/>
            <person name="Klingl A."/>
            <person name="Woyke T."/>
            <person name="Ryan C.M."/>
            <person name="Banfield J.F."/>
        </authorList>
    </citation>
    <scope>NUCLEOTIDE SEQUENCE [LARGE SCALE GENOMIC DNA]</scope>
</reference>
<dbReference type="InterPro" id="IPR036569">
    <property type="entry name" value="RpiB_LacA_LacB_sf"/>
</dbReference>
<dbReference type="GO" id="GO:0019316">
    <property type="term" value="P:D-allose catabolic process"/>
    <property type="evidence" value="ECO:0007669"/>
    <property type="project" value="TreeGrafter"/>
</dbReference>
<accession>A0A2H0VGI0</accession>
<dbReference type="NCBIfam" id="TIGR00689">
    <property type="entry name" value="rpiB_lacA_lacB"/>
    <property type="match status" value="1"/>
</dbReference>
<protein>
    <submittedName>
        <fullName evidence="2">Ribose-5-phosphate isomerase</fullName>
    </submittedName>
</protein>
<dbReference type="GO" id="GO:0009052">
    <property type="term" value="P:pentose-phosphate shunt, non-oxidative branch"/>
    <property type="evidence" value="ECO:0007669"/>
    <property type="project" value="TreeGrafter"/>
</dbReference>
<dbReference type="Pfam" id="PF02502">
    <property type="entry name" value="LacAB_rpiB"/>
    <property type="match status" value="1"/>
</dbReference>
<dbReference type="PANTHER" id="PTHR30345">
    <property type="entry name" value="RIBOSE-5-PHOSPHATE ISOMERASE B"/>
    <property type="match status" value="1"/>
</dbReference>
<gene>
    <name evidence="2" type="ORF">COT89_00670</name>
</gene>
<dbReference type="SUPFAM" id="SSF89623">
    <property type="entry name" value="Ribose/Galactose isomerase RpiB/AlsB"/>
    <property type="match status" value="1"/>
</dbReference>
<dbReference type="GO" id="GO:0004751">
    <property type="term" value="F:ribose-5-phosphate isomerase activity"/>
    <property type="evidence" value="ECO:0007669"/>
    <property type="project" value="TreeGrafter"/>
</dbReference>
<proteinExistence type="inferred from homology"/>
<dbReference type="Proteomes" id="UP000231466">
    <property type="component" value="Unassembled WGS sequence"/>
</dbReference>
<evidence type="ECO:0000313" key="3">
    <source>
        <dbReference type="Proteomes" id="UP000231466"/>
    </source>
</evidence>
<dbReference type="PANTHER" id="PTHR30345:SF0">
    <property type="entry name" value="DNA DAMAGE-REPAIR_TOLERATION PROTEIN DRT102"/>
    <property type="match status" value="1"/>
</dbReference>
<comment type="similarity">
    <text evidence="1">Belongs to the LacAB/RpiB family.</text>
</comment>
<comment type="caution">
    <text evidence="2">The sequence shown here is derived from an EMBL/GenBank/DDBJ whole genome shotgun (WGS) entry which is preliminary data.</text>
</comment>
<dbReference type="AlphaFoldDB" id="A0A2H0VGI0"/>
<organism evidence="2 3">
    <name type="scientific">Candidatus Colwellbacteria bacterium CG10_big_fil_rev_8_21_14_0_10_42_22</name>
    <dbReference type="NCBI Taxonomy" id="1974540"/>
    <lineage>
        <taxon>Bacteria</taxon>
        <taxon>Candidatus Colwelliibacteriota</taxon>
    </lineage>
</organism>
<keyword evidence="2" id="KW-0413">Isomerase</keyword>
<sequence>MVIYLGADHRGFNLKEQIKALLQNSGYAVHDMGAEAILENDDYPDYAKSVAERVSMDSKNSRGVLVCASGVGMDIAANKFANVRSVLAMSPDHAMVSRSDDDTNILCLGADFIEANVALKTVSVWMQTPFSEEENHKRRIEQLKALDHTSH</sequence>
<name>A0A2H0VGI0_9BACT</name>
<evidence type="ECO:0000256" key="1">
    <source>
        <dbReference type="ARBA" id="ARBA00008754"/>
    </source>
</evidence>
<dbReference type="Gene3D" id="3.40.1400.10">
    <property type="entry name" value="Sugar-phosphate isomerase, RpiB/LacA/LacB"/>
    <property type="match status" value="1"/>
</dbReference>
<dbReference type="InterPro" id="IPR003500">
    <property type="entry name" value="RpiB_LacA_LacB"/>
</dbReference>
<evidence type="ECO:0000313" key="2">
    <source>
        <dbReference type="EMBL" id="PIR98212.1"/>
    </source>
</evidence>
<dbReference type="EMBL" id="PFAH01000002">
    <property type="protein sequence ID" value="PIR98212.1"/>
    <property type="molecule type" value="Genomic_DNA"/>
</dbReference>
<dbReference type="PIRSF" id="PIRSF005384">
    <property type="entry name" value="RpiB_LacA_B"/>
    <property type="match status" value="1"/>
</dbReference>